<accession>A0A0A9AUD9</accession>
<evidence type="ECO:0000313" key="2">
    <source>
        <dbReference type="EMBL" id="JAD53488.1"/>
    </source>
</evidence>
<name>A0A0A9AUD9_ARUDO</name>
<sequence>MAVAATATADPPGYFVGRPLHYEAPQAPPPRPSRRRTVCTRKFLVTTLAVRKWDDDLLTLNPTLLLLMLMAQLSRTRGRASLPNGSAASPAA</sequence>
<reference evidence="2" key="1">
    <citation type="submission" date="2014-09" db="EMBL/GenBank/DDBJ databases">
        <authorList>
            <person name="Magalhaes I.L.F."/>
            <person name="Oliveira U."/>
            <person name="Santos F.R."/>
            <person name="Vidigal T.H.D.A."/>
            <person name="Brescovit A.D."/>
            <person name="Santos A.J."/>
        </authorList>
    </citation>
    <scope>NUCLEOTIDE SEQUENCE</scope>
    <source>
        <tissue evidence="2">Shoot tissue taken approximately 20 cm above the soil surface</tissue>
    </source>
</reference>
<dbReference type="EMBL" id="GBRH01244407">
    <property type="protein sequence ID" value="JAD53488.1"/>
    <property type="molecule type" value="Transcribed_RNA"/>
</dbReference>
<protein>
    <submittedName>
        <fullName evidence="2">Uncharacterized protein</fullName>
    </submittedName>
</protein>
<organism evidence="2">
    <name type="scientific">Arundo donax</name>
    <name type="common">Giant reed</name>
    <name type="synonym">Donax arundinaceus</name>
    <dbReference type="NCBI Taxonomy" id="35708"/>
    <lineage>
        <taxon>Eukaryota</taxon>
        <taxon>Viridiplantae</taxon>
        <taxon>Streptophyta</taxon>
        <taxon>Embryophyta</taxon>
        <taxon>Tracheophyta</taxon>
        <taxon>Spermatophyta</taxon>
        <taxon>Magnoliopsida</taxon>
        <taxon>Liliopsida</taxon>
        <taxon>Poales</taxon>
        <taxon>Poaceae</taxon>
        <taxon>PACMAD clade</taxon>
        <taxon>Arundinoideae</taxon>
        <taxon>Arundineae</taxon>
        <taxon>Arundo</taxon>
    </lineage>
</organism>
<proteinExistence type="predicted"/>
<reference evidence="2" key="2">
    <citation type="journal article" date="2015" name="Data Brief">
        <title>Shoot transcriptome of the giant reed, Arundo donax.</title>
        <authorList>
            <person name="Barrero R.A."/>
            <person name="Guerrero F.D."/>
            <person name="Moolhuijzen P."/>
            <person name="Goolsby J.A."/>
            <person name="Tidwell J."/>
            <person name="Bellgard S.E."/>
            <person name="Bellgard M.I."/>
        </authorList>
    </citation>
    <scope>NUCLEOTIDE SEQUENCE</scope>
    <source>
        <tissue evidence="2">Shoot tissue taken approximately 20 cm above the soil surface</tissue>
    </source>
</reference>
<feature type="region of interest" description="Disordered" evidence="1">
    <location>
        <begin position="1"/>
        <end position="35"/>
    </location>
</feature>
<dbReference type="AlphaFoldDB" id="A0A0A9AUD9"/>
<evidence type="ECO:0000256" key="1">
    <source>
        <dbReference type="SAM" id="MobiDB-lite"/>
    </source>
</evidence>